<proteinExistence type="inferred from homology"/>
<dbReference type="Proteomes" id="UP000231693">
    <property type="component" value="Unassembled WGS sequence"/>
</dbReference>
<evidence type="ECO:0000259" key="4">
    <source>
        <dbReference type="Pfam" id="PF13193"/>
    </source>
</evidence>
<reference evidence="5 6" key="1">
    <citation type="submission" date="2017-11" db="EMBL/GenBank/DDBJ databases">
        <title>Genomic Encyclopedia of Archaeal and Bacterial Type Strains, Phase II (KMG-II): From Individual Species to Whole Genera.</title>
        <authorList>
            <person name="Goeker M."/>
        </authorList>
    </citation>
    <scope>NUCLEOTIDE SEQUENCE [LARGE SCALE GENOMIC DNA]</scope>
    <source>
        <strain evidence="5 6">DSM 25478</strain>
    </source>
</reference>
<keyword evidence="2 5" id="KW-0436">Ligase</keyword>
<dbReference type="EMBL" id="PGFE01000001">
    <property type="protein sequence ID" value="PJJ77352.1"/>
    <property type="molecule type" value="Genomic_DNA"/>
</dbReference>
<dbReference type="InterPro" id="IPR000873">
    <property type="entry name" value="AMP-dep_synth/lig_dom"/>
</dbReference>
<dbReference type="Gene3D" id="3.30.300.30">
    <property type="match status" value="1"/>
</dbReference>
<accession>A0A2M9CZI2</accession>
<dbReference type="PANTHER" id="PTHR43201:SF5">
    <property type="entry name" value="MEDIUM-CHAIN ACYL-COA LIGASE ACSF2, MITOCHONDRIAL"/>
    <property type="match status" value="1"/>
</dbReference>
<dbReference type="InterPro" id="IPR045851">
    <property type="entry name" value="AMP-bd_C_sf"/>
</dbReference>
<evidence type="ECO:0000256" key="1">
    <source>
        <dbReference type="ARBA" id="ARBA00006432"/>
    </source>
</evidence>
<dbReference type="InterPro" id="IPR020845">
    <property type="entry name" value="AMP-binding_CS"/>
</dbReference>
<dbReference type="Gene3D" id="3.40.50.12780">
    <property type="entry name" value="N-terminal domain of ligase-like"/>
    <property type="match status" value="1"/>
</dbReference>
<dbReference type="PROSITE" id="PS00455">
    <property type="entry name" value="AMP_BINDING"/>
    <property type="match status" value="1"/>
</dbReference>
<organism evidence="5 6">
    <name type="scientific">Sediminihabitans luteus</name>
    <dbReference type="NCBI Taxonomy" id="1138585"/>
    <lineage>
        <taxon>Bacteria</taxon>
        <taxon>Bacillati</taxon>
        <taxon>Actinomycetota</taxon>
        <taxon>Actinomycetes</taxon>
        <taxon>Micrococcales</taxon>
        <taxon>Cellulomonadaceae</taxon>
        <taxon>Sediminihabitans</taxon>
    </lineage>
</organism>
<comment type="similarity">
    <text evidence="1">Belongs to the ATP-dependent AMP-binding enzyme family.</text>
</comment>
<dbReference type="InterPro" id="IPR042099">
    <property type="entry name" value="ANL_N_sf"/>
</dbReference>
<evidence type="ECO:0000256" key="2">
    <source>
        <dbReference type="ARBA" id="ARBA00022598"/>
    </source>
</evidence>
<dbReference type="InterPro" id="IPR025110">
    <property type="entry name" value="AMP-bd_C"/>
</dbReference>
<gene>
    <name evidence="5" type="ORF">CLV28_0571</name>
</gene>
<feature type="domain" description="AMP-binding enzyme C-terminal" evidence="4">
    <location>
        <begin position="313"/>
        <end position="390"/>
    </location>
</feature>
<evidence type="ECO:0000313" key="6">
    <source>
        <dbReference type="Proteomes" id="UP000231693"/>
    </source>
</evidence>
<dbReference type="GO" id="GO:0031956">
    <property type="term" value="F:medium-chain fatty acid-CoA ligase activity"/>
    <property type="evidence" value="ECO:0007669"/>
    <property type="project" value="TreeGrafter"/>
</dbReference>
<keyword evidence="6" id="KW-1185">Reference proteome</keyword>
<feature type="domain" description="AMP-dependent synthetase/ligase" evidence="3">
    <location>
        <begin position="50"/>
        <end position="225"/>
    </location>
</feature>
<dbReference type="SUPFAM" id="SSF56801">
    <property type="entry name" value="Acetyl-CoA synthetase-like"/>
    <property type="match status" value="1"/>
</dbReference>
<dbReference type="RefSeq" id="WP_239073158.1">
    <property type="nucleotide sequence ID" value="NZ_BOOX01000004.1"/>
</dbReference>
<dbReference type="GO" id="GO:0006631">
    <property type="term" value="P:fatty acid metabolic process"/>
    <property type="evidence" value="ECO:0007669"/>
    <property type="project" value="TreeGrafter"/>
</dbReference>
<name>A0A2M9CZI2_9CELL</name>
<dbReference type="AlphaFoldDB" id="A0A2M9CZI2"/>
<evidence type="ECO:0000313" key="5">
    <source>
        <dbReference type="EMBL" id="PJJ77352.1"/>
    </source>
</evidence>
<dbReference type="Pfam" id="PF13193">
    <property type="entry name" value="AMP-binding_C"/>
    <property type="match status" value="1"/>
</dbReference>
<protein>
    <submittedName>
        <fullName evidence="5">O-succinylbenzoic acid--CoA ligase</fullName>
    </submittedName>
</protein>
<comment type="caution">
    <text evidence="5">The sequence shown here is derived from an EMBL/GenBank/DDBJ whole genome shotgun (WGS) entry which is preliminary data.</text>
</comment>
<dbReference type="PANTHER" id="PTHR43201">
    <property type="entry name" value="ACYL-COA SYNTHETASE"/>
    <property type="match status" value="1"/>
</dbReference>
<dbReference type="Pfam" id="PF00501">
    <property type="entry name" value="AMP-binding"/>
    <property type="match status" value="1"/>
</dbReference>
<sequence length="406" mass="40306">MPDRPTTPDAPAGGTLRAPSDPHALRAALAAALAGGPCVVAGDAPVVGEVPAGTALVVATSGSTGTPRGVALGADALTASAHATHARLGGPGTWVLALPTAHVAGLQVVVRSVLAGTPLVAPPPGTRVDLGALARLVGSAPGPRRYASLVPTQLHRALEAADAGDPDGAAALAALRTLDAVLLGGAATPPALLADARARGVRVVTTYGMTETSGGCVYDGVPLDGVRVRVGDGGLLEITGPTLATAYLGDDDATAAAFTTDATGVRWFRTSDVGTVEVSTVDASPGRAARVTVLGRADDVVLTGGVNVAPAAVEAALSGVDGIGEVCVVGVPDPEWGEVVVAVVTATGASRDEQTLLGRARVRVATTLGSPWAPRHLLVVDALWHRGPGKIDRSAVRAHATRALGR</sequence>
<evidence type="ECO:0000259" key="3">
    <source>
        <dbReference type="Pfam" id="PF00501"/>
    </source>
</evidence>